<dbReference type="PANTHER" id="PTHR15394">
    <property type="entry name" value="SERINE HYDROLASE RBBP9"/>
    <property type="match status" value="1"/>
</dbReference>
<gene>
    <name evidence="1" type="ORF">HA49_18040</name>
</gene>
<dbReference type="OrthoDB" id="9804993at2"/>
<dbReference type="STRING" id="642227.HA49_18040"/>
<dbReference type="PANTHER" id="PTHR15394:SF3">
    <property type="entry name" value="SERINE HYDROLASE RBBP9"/>
    <property type="match status" value="1"/>
</dbReference>
<evidence type="ECO:0008006" key="3">
    <source>
        <dbReference type="Google" id="ProtNLM"/>
    </source>
</evidence>
<comment type="caution">
    <text evidence="1">The sequence shown here is derived from an EMBL/GenBank/DDBJ whole genome shotgun (WGS) entry which is preliminary data.</text>
</comment>
<dbReference type="InterPro" id="IPR029058">
    <property type="entry name" value="AB_hydrolase_fold"/>
</dbReference>
<name>A0A095T7W3_9GAMM</name>
<dbReference type="AlphaFoldDB" id="A0A095T7W3"/>
<dbReference type="Proteomes" id="UP000029577">
    <property type="component" value="Unassembled WGS sequence"/>
</dbReference>
<protein>
    <recommendedName>
        <fullName evidence="3">Esterase</fullName>
    </recommendedName>
</protein>
<keyword evidence="2" id="KW-1185">Reference proteome</keyword>
<sequence length="188" mass="20778">MAARRLVIVHGFTAAPEHHWFPWLKQQAVKSGLNVTVPRLPDSQAPQPESWLDALEDSIGEPDENSWLVGHSLGCITLLNYLTQRYPGAAAGGLLLVSGFSEPVPGLEMLDSFTRKPVNADSVIARIPQRVVIGSLNDEIVPPEYSLRLSQQLSAPFYALPDHGHFLARDGVTELPLITRLLNPFWQK</sequence>
<accession>A0A095T7W3</accession>
<dbReference type="EMBL" id="JPKR02000003">
    <property type="protein sequence ID" value="KGD72594.1"/>
    <property type="molecule type" value="Genomic_DNA"/>
</dbReference>
<dbReference type="RefSeq" id="WP_038022373.1">
    <property type="nucleotide sequence ID" value="NZ_JPKR02000003.1"/>
</dbReference>
<dbReference type="GO" id="GO:0016787">
    <property type="term" value="F:hydrolase activity"/>
    <property type="evidence" value="ECO:0007669"/>
    <property type="project" value="InterPro"/>
</dbReference>
<dbReference type="Gene3D" id="3.40.50.1820">
    <property type="entry name" value="alpha/beta hydrolase"/>
    <property type="match status" value="1"/>
</dbReference>
<dbReference type="Pfam" id="PF06821">
    <property type="entry name" value="Ser_hydrolase"/>
    <property type="match status" value="1"/>
</dbReference>
<evidence type="ECO:0000313" key="1">
    <source>
        <dbReference type="EMBL" id="KGD72594.1"/>
    </source>
</evidence>
<dbReference type="SUPFAM" id="SSF53474">
    <property type="entry name" value="alpha/beta-Hydrolases"/>
    <property type="match status" value="1"/>
</dbReference>
<reference evidence="1" key="1">
    <citation type="submission" date="2014-12" db="EMBL/GenBank/DDBJ databases">
        <title>The draft genome of the Tatumella morbirosei type strain, LMG23360T isolated from pineapple rot.</title>
        <authorList>
            <person name="Smits T.H."/>
            <person name="Palmer M."/>
            <person name="Venter S.N."/>
            <person name="Duffy B."/>
            <person name="Steenkamp E.T."/>
            <person name="Chan W.Y."/>
            <person name="Coutinho T.A."/>
            <person name="Coetzee M.P."/>
            <person name="De Maayer P."/>
        </authorList>
    </citation>
    <scope>NUCLEOTIDE SEQUENCE [LARGE SCALE GENOMIC DNA]</scope>
    <source>
        <strain evidence="1">LMG 23360</strain>
    </source>
</reference>
<dbReference type="InterPro" id="IPR010662">
    <property type="entry name" value="RBBP9/YdeN"/>
</dbReference>
<organism evidence="1 2">
    <name type="scientific">Tatumella morbirosei</name>
    <dbReference type="NCBI Taxonomy" id="642227"/>
    <lineage>
        <taxon>Bacteria</taxon>
        <taxon>Pseudomonadati</taxon>
        <taxon>Pseudomonadota</taxon>
        <taxon>Gammaproteobacteria</taxon>
        <taxon>Enterobacterales</taxon>
        <taxon>Erwiniaceae</taxon>
        <taxon>Tatumella</taxon>
    </lineage>
</organism>
<dbReference type="eggNOG" id="COG3545">
    <property type="taxonomic scope" value="Bacteria"/>
</dbReference>
<evidence type="ECO:0000313" key="2">
    <source>
        <dbReference type="Proteomes" id="UP000029577"/>
    </source>
</evidence>
<proteinExistence type="predicted"/>